<dbReference type="InterPro" id="IPR016181">
    <property type="entry name" value="Acyl_CoA_acyltransferase"/>
</dbReference>
<dbReference type="InterPro" id="IPR000182">
    <property type="entry name" value="GNAT_dom"/>
</dbReference>
<dbReference type="Gene3D" id="3.40.630.30">
    <property type="match status" value="1"/>
</dbReference>
<dbReference type="PROSITE" id="PS51186">
    <property type="entry name" value="GNAT"/>
    <property type="match status" value="1"/>
</dbReference>
<feature type="domain" description="N-acetyltransferase" evidence="1">
    <location>
        <begin position="5"/>
        <end position="166"/>
    </location>
</feature>
<dbReference type="SUPFAM" id="SSF55729">
    <property type="entry name" value="Acyl-CoA N-acyltransferases (Nat)"/>
    <property type="match status" value="1"/>
</dbReference>
<evidence type="ECO:0000313" key="2">
    <source>
        <dbReference type="EMBL" id="TMW69772.1"/>
    </source>
</evidence>
<proteinExistence type="predicted"/>
<dbReference type="CDD" id="cd04301">
    <property type="entry name" value="NAT_SF"/>
    <property type="match status" value="1"/>
</dbReference>
<dbReference type="AlphaFoldDB" id="A0A8K1CTR2"/>
<gene>
    <name evidence="2" type="ORF">Poli38472_001928</name>
</gene>
<comment type="caution">
    <text evidence="2">The sequence shown here is derived from an EMBL/GenBank/DDBJ whole genome shotgun (WGS) entry which is preliminary data.</text>
</comment>
<dbReference type="Proteomes" id="UP000794436">
    <property type="component" value="Unassembled WGS sequence"/>
</dbReference>
<dbReference type="OrthoDB" id="153103at2759"/>
<dbReference type="EMBL" id="SPLM01000001">
    <property type="protein sequence ID" value="TMW69772.1"/>
    <property type="molecule type" value="Genomic_DNA"/>
</dbReference>
<keyword evidence="3" id="KW-1185">Reference proteome</keyword>
<dbReference type="Pfam" id="PF00583">
    <property type="entry name" value="Acetyltransf_1"/>
    <property type="match status" value="1"/>
</dbReference>
<name>A0A8K1CTR2_PYTOL</name>
<sequence>MGPLVHVRPLQADDIPALALNEQLTDFCTRALERRDWTTKSIRVFVTEVPAFSATETSQLAGFTLVGLGYPPYFPALDESVGQMYIASIEIREAFRRRGYATAVLEFFKQEAQTLGLDVLRCECEKGWRVTLYECVGFVPVEYKGTSPEYPESHQMLELWFTKNNE</sequence>
<organism evidence="2 3">
    <name type="scientific">Pythium oligandrum</name>
    <name type="common">Mycoparasitic fungus</name>
    <dbReference type="NCBI Taxonomy" id="41045"/>
    <lineage>
        <taxon>Eukaryota</taxon>
        <taxon>Sar</taxon>
        <taxon>Stramenopiles</taxon>
        <taxon>Oomycota</taxon>
        <taxon>Peronosporomycetes</taxon>
        <taxon>Pythiales</taxon>
        <taxon>Pythiaceae</taxon>
        <taxon>Pythium</taxon>
    </lineage>
</organism>
<evidence type="ECO:0000259" key="1">
    <source>
        <dbReference type="PROSITE" id="PS51186"/>
    </source>
</evidence>
<protein>
    <recommendedName>
        <fullName evidence="1">N-acetyltransferase domain-containing protein</fullName>
    </recommendedName>
</protein>
<dbReference type="GO" id="GO:0016747">
    <property type="term" value="F:acyltransferase activity, transferring groups other than amino-acyl groups"/>
    <property type="evidence" value="ECO:0007669"/>
    <property type="project" value="InterPro"/>
</dbReference>
<accession>A0A8K1CTR2</accession>
<reference evidence="2" key="1">
    <citation type="submission" date="2019-03" db="EMBL/GenBank/DDBJ databases">
        <title>Long read genome sequence of the mycoparasitic Pythium oligandrum ATCC 38472 isolated from sugarbeet rhizosphere.</title>
        <authorList>
            <person name="Gaulin E."/>
        </authorList>
    </citation>
    <scope>NUCLEOTIDE SEQUENCE</scope>
    <source>
        <strain evidence="2">ATCC 38472_TT</strain>
    </source>
</reference>
<evidence type="ECO:0000313" key="3">
    <source>
        <dbReference type="Proteomes" id="UP000794436"/>
    </source>
</evidence>